<evidence type="ECO:0000313" key="7">
    <source>
        <dbReference type="Proteomes" id="UP000306441"/>
    </source>
</evidence>
<gene>
    <name evidence="6" type="ORF">E6C48_21635</name>
</gene>
<dbReference type="RefSeq" id="WP_136360270.1">
    <property type="nucleotide sequence ID" value="NZ_SSNY01000019.1"/>
</dbReference>
<dbReference type="CDD" id="cd17535">
    <property type="entry name" value="REC_NarL-like"/>
    <property type="match status" value="1"/>
</dbReference>
<dbReference type="InterPro" id="IPR000792">
    <property type="entry name" value="Tscrpt_reg_LuxR_C"/>
</dbReference>
<dbReference type="SMART" id="SM00448">
    <property type="entry name" value="REC"/>
    <property type="match status" value="1"/>
</dbReference>
<keyword evidence="1 3" id="KW-0597">Phosphoprotein</keyword>
<dbReference type="Pfam" id="PF00196">
    <property type="entry name" value="GerE"/>
    <property type="match status" value="1"/>
</dbReference>
<feature type="domain" description="Response regulatory" evidence="5">
    <location>
        <begin position="24"/>
        <end position="139"/>
    </location>
</feature>
<protein>
    <submittedName>
        <fullName evidence="6">Response regulator transcription factor</fullName>
    </submittedName>
</protein>
<proteinExistence type="predicted"/>
<evidence type="ECO:0000256" key="1">
    <source>
        <dbReference type="ARBA" id="ARBA00022553"/>
    </source>
</evidence>
<accession>A0ABY2Q236</accession>
<dbReference type="PROSITE" id="PS50043">
    <property type="entry name" value="HTH_LUXR_2"/>
    <property type="match status" value="1"/>
</dbReference>
<dbReference type="SMART" id="SM00421">
    <property type="entry name" value="HTH_LUXR"/>
    <property type="match status" value="1"/>
</dbReference>
<dbReference type="CDD" id="cd06170">
    <property type="entry name" value="LuxR_C_like"/>
    <property type="match status" value="1"/>
</dbReference>
<dbReference type="Gene3D" id="3.40.50.2300">
    <property type="match status" value="1"/>
</dbReference>
<feature type="domain" description="HTH luxR-type" evidence="4">
    <location>
        <begin position="165"/>
        <end position="230"/>
    </location>
</feature>
<keyword evidence="2" id="KW-0238">DNA-binding</keyword>
<dbReference type="EMBL" id="SSNY01000019">
    <property type="protein sequence ID" value="THF54493.1"/>
    <property type="molecule type" value="Genomic_DNA"/>
</dbReference>
<dbReference type="InterPro" id="IPR016032">
    <property type="entry name" value="Sig_transdc_resp-reg_C-effctor"/>
</dbReference>
<comment type="caution">
    <text evidence="6">The sequence shown here is derived from an EMBL/GenBank/DDBJ whole genome shotgun (WGS) entry which is preliminary data.</text>
</comment>
<reference evidence="6 7" key="1">
    <citation type="submission" date="2019-04" db="EMBL/GenBank/DDBJ databases">
        <title>Mesorhizobium composti sp. nov., isolated from compost.</title>
        <authorList>
            <person name="Lin S.-Y."/>
            <person name="Hameed A."/>
            <person name="Hsieh Y.-T."/>
            <person name="Young C.-C."/>
        </authorList>
    </citation>
    <scope>NUCLEOTIDE SEQUENCE [LARGE SCALE GENOMIC DNA]</scope>
    <source>
        <strain evidence="6 7">CC-YTH430</strain>
    </source>
</reference>
<dbReference type="SUPFAM" id="SSF46894">
    <property type="entry name" value="C-terminal effector domain of the bipartite response regulators"/>
    <property type="match status" value="1"/>
</dbReference>
<name>A0ABY2Q236_9HYPH</name>
<dbReference type="PROSITE" id="PS50110">
    <property type="entry name" value="RESPONSE_REGULATORY"/>
    <property type="match status" value="1"/>
</dbReference>
<evidence type="ECO:0000313" key="6">
    <source>
        <dbReference type="EMBL" id="THF54493.1"/>
    </source>
</evidence>
<dbReference type="SUPFAM" id="SSF52172">
    <property type="entry name" value="CheY-like"/>
    <property type="match status" value="1"/>
</dbReference>
<dbReference type="InterPro" id="IPR001789">
    <property type="entry name" value="Sig_transdc_resp-reg_receiver"/>
</dbReference>
<organism evidence="6 7">
    <name type="scientific">Ollibium composti</name>
    <dbReference type="NCBI Taxonomy" id="2675109"/>
    <lineage>
        <taxon>Bacteria</taxon>
        <taxon>Pseudomonadati</taxon>
        <taxon>Pseudomonadota</taxon>
        <taxon>Alphaproteobacteria</taxon>
        <taxon>Hyphomicrobiales</taxon>
        <taxon>Phyllobacteriaceae</taxon>
        <taxon>Ollibium</taxon>
    </lineage>
</organism>
<dbReference type="PANTHER" id="PTHR43214">
    <property type="entry name" value="TWO-COMPONENT RESPONSE REGULATOR"/>
    <property type="match status" value="1"/>
</dbReference>
<dbReference type="Proteomes" id="UP000306441">
    <property type="component" value="Unassembled WGS sequence"/>
</dbReference>
<sequence>MRNFDKLLLSHLGFGVDNLLIRKKIALINHQPLMLEALIRIFGALESCRLTDAILPAPEKIEDTLLNNPDLIILDCGDQHYGLKTVSRIREVCPDTKVLVFASTSSVDFAVRAIEAGAAGYVCTTATAEELTSAVQAIADGDTFISPKIATKVIVSLRAAAIRKKTMRQQRLNFREEQIAGLLLKGRTNRQIAETLGLSEKTIKHYMHHLMQKLNAKNRLELALAMRTGPAVEAHFVN</sequence>
<evidence type="ECO:0000259" key="5">
    <source>
        <dbReference type="PROSITE" id="PS50110"/>
    </source>
</evidence>
<dbReference type="InterPro" id="IPR039420">
    <property type="entry name" value="WalR-like"/>
</dbReference>
<dbReference type="PANTHER" id="PTHR43214:SF44">
    <property type="entry name" value="TWO-COMPONENT RESPONSE REGULATOR"/>
    <property type="match status" value="1"/>
</dbReference>
<dbReference type="InterPro" id="IPR011006">
    <property type="entry name" value="CheY-like_superfamily"/>
</dbReference>
<dbReference type="PROSITE" id="PS00622">
    <property type="entry name" value="HTH_LUXR_1"/>
    <property type="match status" value="1"/>
</dbReference>
<dbReference type="Pfam" id="PF00072">
    <property type="entry name" value="Response_reg"/>
    <property type="match status" value="1"/>
</dbReference>
<evidence type="ECO:0000256" key="3">
    <source>
        <dbReference type="PROSITE-ProRule" id="PRU00169"/>
    </source>
</evidence>
<dbReference type="PRINTS" id="PR00038">
    <property type="entry name" value="HTHLUXR"/>
</dbReference>
<keyword evidence="7" id="KW-1185">Reference proteome</keyword>
<evidence type="ECO:0000256" key="2">
    <source>
        <dbReference type="ARBA" id="ARBA00023125"/>
    </source>
</evidence>
<evidence type="ECO:0000259" key="4">
    <source>
        <dbReference type="PROSITE" id="PS50043"/>
    </source>
</evidence>
<dbReference type="InterPro" id="IPR058245">
    <property type="entry name" value="NreC/VraR/RcsB-like_REC"/>
</dbReference>
<feature type="modified residue" description="4-aspartylphosphate" evidence="3">
    <location>
        <position position="75"/>
    </location>
</feature>